<evidence type="ECO:0000313" key="10">
    <source>
        <dbReference type="Proteomes" id="UP000199559"/>
    </source>
</evidence>
<keyword evidence="10" id="KW-1185">Reference proteome</keyword>
<dbReference type="InterPro" id="IPR003362">
    <property type="entry name" value="Bact_transf"/>
</dbReference>
<feature type="transmembrane region" description="Helical" evidence="7">
    <location>
        <begin position="70"/>
        <end position="89"/>
    </location>
</feature>
<dbReference type="EMBL" id="FORM01000001">
    <property type="protein sequence ID" value="SFI62384.1"/>
    <property type="molecule type" value="Genomic_DNA"/>
</dbReference>
<evidence type="ECO:0000256" key="7">
    <source>
        <dbReference type="SAM" id="Phobius"/>
    </source>
</evidence>
<evidence type="ECO:0000256" key="1">
    <source>
        <dbReference type="ARBA" id="ARBA00004141"/>
    </source>
</evidence>
<keyword evidence="4 7" id="KW-0812">Transmembrane</keyword>
<dbReference type="Proteomes" id="UP000199559">
    <property type="component" value="Unassembled WGS sequence"/>
</dbReference>
<comment type="similarity">
    <text evidence="2">Belongs to the bacterial sugar transferase family.</text>
</comment>
<proteinExistence type="inferred from homology"/>
<keyword evidence="5 7" id="KW-1133">Transmembrane helix</keyword>
<dbReference type="STRING" id="1144750.SAMN05443431_101504"/>
<comment type="subcellular location">
    <subcellularLocation>
        <location evidence="1">Membrane</location>
        <topology evidence="1">Multi-pass membrane protein</topology>
    </subcellularLocation>
</comment>
<feature type="transmembrane region" description="Helical" evidence="7">
    <location>
        <begin position="12"/>
        <end position="32"/>
    </location>
</feature>
<dbReference type="InterPro" id="IPR017475">
    <property type="entry name" value="EPS_sugar_tfrase"/>
</dbReference>
<dbReference type="GO" id="GO:0016780">
    <property type="term" value="F:phosphotransferase activity, for other substituted phosphate groups"/>
    <property type="evidence" value="ECO:0007669"/>
    <property type="project" value="TreeGrafter"/>
</dbReference>
<gene>
    <name evidence="9" type="ORF">SAMN05443431_101504</name>
</gene>
<dbReference type="GO" id="GO:0016020">
    <property type="term" value="C:membrane"/>
    <property type="evidence" value="ECO:0007669"/>
    <property type="project" value="UniProtKB-SubCell"/>
</dbReference>
<protein>
    <submittedName>
        <fullName evidence="9">Putative colanic acid biosysnthesis UDP-glucose lipid carrier transferase</fullName>
    </submittedName>
</protein>
<feature type="transmembrane region" description="Helical" evidence="7">
    <location>
        <begin position="101"/>
        <end position="124"/>
    </location>
</feature>
<feature type="domain" description="Bacterial sugar transferase" evidence="8">
    <location>
        <begin position="259"/>
        <end position="443"/>
    </location>
</feature>
<keyword evidence="3 9" id="KW-0808">Transferase</keyword>
<sequence>MNHKQHRFSGFIKPIVFGVDICIIIFSIFLFPLKITNLYIFIAYSFCFWLLIAFRTGFYNIQRSTKMIGVVRLVFSQMSIYALVLYAFIGFFKQPNISRSYLAFYFGVTFALIFVFKLLTYLLLLKYRSVFKGNIRKVVVIGKNSKSNQLIKIFKNRLDFGYELSKQFNTRSETFSLDKCFKYILDNQIDKIYFSVSELSNSQINKLVNFADNNLRELKFIPDNKEVFTKKLKYEYYDYIPILSLREIPLDDPVNKVVKRIFDVVFSSLIIVFVLSWLTPIIAILIKLESKGPVFFKQARSGFSHSEFECFKFRSMAVNESANLQQATKNDMRITKIGKFIRKTSIDELPQFFNVFLGHMSVAGPRPHMISHTTLYSKKVDKFMVRHLVKPGITGLAQVSGFRGEIETDHDIVNRVRFDIFYVENWSLLMDIKIVIQTFMNAVKGEEKAY</sequence>
<evidence type="ECO:0000256" key="3">
    <source>
        <dbReference type="ARBA" id="ARBA00022679"/>
    </source>
</evidence>
<feature type="transmembrane region" description="Helical" evidence="7">
    <location>
        <begin position="264"/>
        <end position="286"/>
    </location>
</feature>
<evidence type="ECO:0000259" key="8">
    <source>
        <dbReference type="Pfam" id="PF02397"/>
    </source>
</evidence>
<organism evidence="9 10">
    <name type="scientific">Olleya namhaensis</name>
    <dbReference type="NCBI Taxonomy" id="1144750"/>
    <lineage>
        <taxon>Bacteria</taxon>
        <taxon>Pseudomonadati</taxon>
        <taxon>Bacteroidota</taxon>
        <taxon>Flavobacteriia</taxon>
        <taxon>Flavobacteriales</taxon>
        <taxon>Flavobacteriaceae</taxon>
    </lineage>
</organism>
<dbReference type="AlphaFoldDB" id="A0A1I3JQE1"/>
<evidence type="ECO:0000256" key="6">
    <source>
        <dbReference type="ARBA" id="ARBA00023136"/>
    </source>
</evidence>
<evidence type="ECO:0000256" key="2">
    <source>
        <dbReference type="ARBA" id="ARBA00006464"/>
    </source>
</evidence>
<evidence type="ECO:0000256" key="4">
    <source>
        <dbReference type="ARBA" id="ARBA00022692"/>
    </source>
</evidence>
<dbReference type="PANTHER" id="PTHR30576">
    <property type="entry name" value="COLANIC BIOSYNTHESIS UDP-GLUCOSE LIPID CARRIER TRANSFERASE"/>
    <property type="match status" value="1"/>
</dbReference>
<evidence type="ECO:0000313" key="9">
    <source>
        <dbReference type="EMBL" id="SFI62384.1"/>
    </source>
</evidence>
<dbReference type="Pfam" id="PF13727">
    <property type="entry name" value="CoA_binding_3"/>
    <property type="match status" value="1"/>
</dbReference>
<name>A0A1I3JQE1_9FLAO</name>
<dbReference type="RefSeq" id="WP_090837190.1">
    <property type="nucleotide sequence ID" value="NZ_FORM01000001.1"/>
</dbReference>
<dbReference type="NCBIfam" id="TIGR03025">
    <property type="entry name" value="EPS_sugtrans"/>
    <property type="match status" value="1"/>
</dbReference>
<dbReference type="Pfam" id="PF02397">
    <property type="entry name" value="Bac_transf"/>
    <property type="match status" value="1"/>
</dbReference>
<feature type="transmembrane region" description="Helical" evidence="7">
    <location>
        <begin position="38"/>
        <end position="58"/>
    </location>
</feature>
<dbReference type="PANTHER" id="PTHR30576:SF0">
    <property type="entry name" value="UNDECAPRENYL-PHOSPHATE N-ACETYLGALACTOSAMINYL 1-PHOSPHATE TRANSFERASE-RELATED"/>
    <property type="match status" value="1"/>
</dbReference>
<evidence type="ECO:0000256" key="5">
    <source>
        <dbReference type="ARBA" id="ARBA00022989"/>
    </source>
</evidence>
<keyword evidence="6 7" id="KW-0472">Membrane</keyword>
<accession>A0A1I3JQE1</accession>
<reference evidence="10" key="1">
    <citation type="submission" date="2016-10" db="EMBL/GenBank/DDBJ databases">
        <authorList>
            <person name="Varghese N."/>
            <person name="Submissions S."/>
        </authorList>
    </citation>
    <scope>NUCLEOTIDE SEQUENCE [LARGE SCALE GENOMIC DNA]</scope>
    <source>
        <strain evidence="10">DSM 28881</strain>
    </source>
</reference>